<gene>
    <name evidence="1" type="ORF">GWI33_019644</name>
</gene>
<dbReference type="Proteomes" id="UP000625711">
    <property type="component" value="Unassembled WGS sequence"/>
</dbReference>
<name>A0A834M538_RHYFE</name>
<evidence type="ECO:0000313" key="2">
    <source>
        <dbReference type="Proteomes" id="UP000625711"/>
    </source>
</evidence>
<dbReference type="AlphaFoldDB" id="A0A834M538"/>
<organism evidence="1 2">
    <name type="scientific">Rhynchophorus ferrugineus</name>
    <name type="common">Red palm weevil</name>
    <name type="synonym">Curculio ferrugineus</name>
    <dbReference type="NCBI Taxonomy" id="354439"/>
    <lineage>
        <taxon>Eukaryota</taxon>
        <taxon>Metazoa</taxon>
        <taxon>Ecdysozoa</taxon>
        <taxon>Arthropoda</taxon>
        <taxon>Hexapoda</taxon>
        <taxon>Insecta</taxon>
        <taxon>Pterygota</taxon>
        <taxon>Neoptera</taxon>
        <taxon>Endopterygota</taxon>
        <taxon>Coleoptera</taxon>
        <taxon>Polyphaga</taxon>
        <taxon>Cucujiformia</taxon>
        <taxon>Curculionidae</taxon>
        <taxon>Dryophthorinae</taxon>
        <taxon>Rhynchophorus</taxon>
    </lineage>
</organism>
<evidence type="ECO:0000313" key="1">
    <source>
        <dbReference type="EMBL" id="KAF7267090.1"/>
    </source>
</evidence>
<proteinExistence type="predicted"/>
<accession>A0A834M538</accession>
<protein>
    <submittedName>
        <fullName evidence="1">Uncharacterized protein</fullName>
    </submittedName>
</protein>
<keyword evidence="2" id="KW-1185">Reference proteome</keyword>
<dbReference type="OrthoDB" id="8189826at2759"/>
<reference evidence="1" key="1">
    <citation type="submission" date="2020-08" db="EMBL/GenBank/DDBJ databases">
        <title>Genome sequencing and assembly of the red palm weevil Rhynchophorus ferrugineus.</title>
        <authorList>
            <person name="Dias G.B."/>
            <person name="Bergman C.M."/>
            <person name="Manee M."/>
        </authorList>
    </citation>
    <scope>NUCLEOTIDE SEQUENCE</scope>
    <source>
        <strain evidence="1">AA-2017</strain>
        <tissue evidence="1">Whole larva</tissue>
    </source>
</reference>
<dbReference type="EMBL" id="JAACXV010014468">
    <property type="protein sequence ID" value="KAF7267090.1"/>
    <property type="molecule type" value="Genomic_DNA"/>
</dbReference>
<comment type="caution">
    <text evidence="1">The sequence shown here is derived from an EMBL/GenBank/DDBJ whole genome shotgun (WGS) entry which is preliminary data.</text>
</comment>
<sequence length="76" mass="8997">MQCTNSSKWRCREDTLKISTEHVHQIIHEYLDLKRYCVISNKFPFEHQMVDHPAKINNGQITRNIENYGPNFAGHL</sequence>